<dbReference type="OrthoDB" id="7471102at2759"/>
<proteinExistence type="predicted"/>
<feature type="region of interest" description="Disordered" evidence="1">
    <location>
        <begin position="107"/>
        <end position="126"/>
    </location>
</feature>
<organism evidence="2 3">
    <name type="scientific">Brachionus plicatilis</name>
    <name type="common">Marine rotifer</name>
    <name type="synonym">Brachionus muelleri</name>
    <dbReference type="NCBI Taxonomy" id="10195"/>
    <lineage>
        <taxon>Eukaryota</taxon>
        <taxon>Metazoa</taxon>
        <taxon>Spiralia</taxon>
        <taxon>Gnathifera</taxon>
        <taxon>Rotifera</taxon>
        <taxon>Eurotatoria</taxon>
        <taxon>Monogononta</taxon>
        <taxon>Pseudotrocha</taxon>
        <taxon>Ploima</taxon>
        <taxon>Brachionidae</taxon>
        <taxon>Brachionus</taxon>
    </lineage>
</organism>
<feature type="region of interest" description="Disordered" evidence="1">
    <location>
        <begin position="15"/>
        <end position="34"/>
    </location>
</feature>
<keyword evidence="3" id="KW-1185">Reference proteome</keyword>
<evidence type="ECO:0000256" key="1">
    <source>
        <dbReference type="SAM" id="MobiDB-lite"/>
    </source>
</evidence>
<dbReference type="AlphaFoldDB" id="A0A3M7SZV2"/>
<protein>
    <submittedName>
        <fullName evidence="2">Uncharacterized protein</fullName>
    </submittedName>
</protein>
<reference evidence="2 3" key="1">
    <citation type="journal article" date="2018" name="Sci. Rep.">
        <title>Genomic signatures of local adaptation to the degree of environmental predictability in rotifers.</title>
        <authorList>
            <person name="Franch-Gras L."/>
            <person name="Hahn C."/>
            <person name="Garcia-Roger E.M."/>
            <person name="Carmona M.J."/>
            <person name="Serra M."/>
            <person name="Gomez A."/>
        </authorList>
    </citation>
    <scope>NUCLEOTIDE SEQUENCE [LARGE SCALE GENOMIC DNA]</scope>
    <source>
        <strain evidence="2">HYR1</strain>
    </source>
</reference>
<name>A0A3M7SZV2_BRAPC</name>
<sequence>MVVLRLIKAVMTPPAVSMPSDSGATSSNSKSCTASDLSPVRMAAWTAAPYATASSGLIDLLSSLPLKKSWSSFCTLGMRVDPPTSTISLTLDLSILASRSAFSTGSRVPRNKSAHSSSKRALVMLV</sequence>
<evidence type="ECO:0000313" key="3">
    <source>
        <dbReference type="Proteomes" id="UP000276133"/>
    </source>
</evidence>
<comment type="caution">
    <text evidence="2">The sequence shown here is derived from an EMBL/GenBank/DDBJ whole genome shotgun (WGS) entry which is preliminary data.</text>
</comment>
<accession>A0A3M7SZV2</accession>
<gene>
    <name evidence="2" type="ORF">BpHYR1_008035</name>
</gene>
<dbReference type="Proteomes" id="UP000276133">
    <property type="component" value="Unassembled WGS sequence"/>
</dbReference>
<evidence type="ECO:0000313" key="2">
    <source>
        <dbReference type="EMBL" id="RNA41108.1"/>
    </source>
</evidence>
<dbReference type="EMBL" id="REGN01000558">
    <property type="protein sequence ID" value="RNA41108.1"/>
    <property type="molecule type" value="Genomic_DNA"/>
</dbReference>
<feature type="compositionally biased region" description="Polar residues" evidence="1">
    <location>
        <begin position="19"/>
        <end position="34"/>
    </location>
</feature>